<dbReference type="SUPFAM" id="SSF54593">
    <property type="entry name" value="Glyoxalase/Bleomycin resistance protein/Dihydroxybiphenyl dioxygenase"/>
    <property type="match status" value="1"/>
</dbReference>
<dbReference type="KEGG" id="aaxa:NCTC10138_00784"/>
<dbReference type="Proteomes" id="UP000289841">
    <property type="component" value="Chromosome"/>
</dbReference>
<dbReference type="STRING" id="1278311.GCA_000428705_01568"/>
<dbReference type="CDD" id="cd08347">
    <property type="entry name" value="PcpA_C_like"/>
    <property type="match status" value="1"/>
</dbReference>
<dbReference type="PANTHER" id="PTHR36110:SF3">
    <property type="entry name" value="VOC DOMAIN-CONTAINING PROTEIN"/>
    <property type="match status" value="1"/>
</dbReference>
<proteinExistence type="predicted"/>
<accession>A0A449BD80</accession>
<feature type="domain" description="VOC" evidence="1">
    <location>
        <begin position="157"/>
        <end position="276"/>
    </location>
</feature>
<feature type="domain" description="VOC" evidence="1">
    <location>
        <begin position="6"/>
        <end position="132"/>
    </location>
</feature>
<dbReference type="InterPro" id="IPR004360">
    <property type="entry name" value="Glyas_Fos-R_dOase_dom"/>
</dbReference>
<dbReference type="EC" id="1.13.11.-" evidence="2"/>
<dbReference type="GO" id="GO:0051213">
    <property type="term" value="F:dioxygenase activity"/>
    <property type="evidence" value="ECO:0007669"/>
    <property type="project" value="UniProtKB-KW"/>
</dbReference>
<dbReference type="InterPro" id="IPR052537">
    <property type="entry name" value="Extradiol_RC_dioxygenase"/>
</dbReference>
<dbReference type="InterPro" id="IPR029068">
    <property type="entry name" value="Glyas_Bleomycin-R_OHBP_Dase"/>
</dbReference>
<dbReference type="InterPro" id="IPR037523">
    <property type="entry name" value="VOC_core"/>
</dbReference>
<dbReference type="Gene3D" id="3.10.180.10">
    <property type="entry name" value="2,3-Dihydroxybiphenyl 1,2-Dioxygenase, domain 1"/>
    <property type="match status" value="2"/>
</dbReference>
<dbReference type="PROSITE" id="PS51819">
    <property type="entry name" value="VOC"/>
    <property type="match status" value="2"/>
</dbReference>
<sequence length="330" mass="37965">MKELQGIHHVTAITSSAEKIYEFFTYILGLRLVKKTINQDDINTYHLFFADDLGSAGTDITFFDFRGIDKALHGTNEINRTGFRVKDDKSLDYWVKRFKHYNVKNDGIKEMFGKKVLFFEDFDGGLYTIFSDQNNLGIKSGTPWKKGPVPDEFAITGLGPIFLNVSRLKGMDTMLTEVLLMRKIQTEGKYHLYEMGTGGNGASVIVKEDTTSVQGYQGYGGIHHVAFRVNDLKELEEWRIRLEKFGAPNSGYVDRFYFGSLYTRLYLNILFEIATDGPGFIDDEESYEILGEKLALPPKFRNDREYVEKIVRPIDTVRSTKEFKKEYFND</sequence>
<dbReference type="EMBL" id="LR215048">
    <property type="protein sequence ID" value="VEU80414.1"/>
    <property type="molecule type" value="Genomic_DNA"/>
</dbReference>
<dbReference type="Pfam" id="PF00903">
    <property type="entry name" value="Glyoxalase"/>
    <property type="match status" value="1"/>
</dbReference>
<reference evidence="2 3" key="1">
    <citation type="submission" date="2019-01" db="EMBL/GenBank/DDBJ databases">
        <authorList>
            <consortium name="Pathogen Informatics"/>
        </authorList>
    </citation>
    <scope>NUCLEOTIDE SEQUENCE [LARGE SCALE GENOMIC DNA]</scope>
    <source>
        <strain evidence="2 3">NCTC10138</strain>
    </source>
</reference>
<evidence type="ECO:0000313" key="2">
    <source>
        <dbReference type="EMBL" id="VEU80414.1"/>
    </source>
</evidence>
<organism evidence="2 3">
    <name type="scientific">Haploplasma axanthum</name>
    <name type="common">Acholeplasma axanthum</name>
    <dbReference type="NCBI Taxonomy" id="29552"/>
    <lineage>
        <taxon>Bacteria</taxon>
        <taxon>Bacillati</taxon>
        <taxon>Mycoplasmatota</taxon>
        <taxon>Mollicutes</taxon>
        <taxon>Acholeplasmatales</taxon>
        <taxon>Acholeplasmataceae</taxon>
        <taxon>Haploplasma</taxon>
    </lineage>
</organism>
<dbReference type="PANTHER" id="PTHR36110">
    <property type="entry name" value="RING-CLEAVING DIOXYGENASE MHQE-RELATED"/>
    <property type="match status" value="1"/>
</dbReference>
<dbReference type="OrthoDB" id="9785698at2"/>
<keyword evidence="2" id="KW-0223">Dioxygenase</keyword>
<dbReference type="RefSeq" id="WP_026390981.1">
    <property type="nucleotide sequence ID" value="NZ_LR215048.1"/>
</dbReference>
<protein>
    <submittedName>
        <fullName evidence="2">Ring-cleaving dioxygenase mhqO</fullName>
        <ecNumber evidence="2">1.13.11.-</ecNumber>
    </submittedName>
</protein>
<gene>
    <name evidence="2" type="primary">mhqO_2</name>
    <name evidence="2" type="ORF">NCTC10138_00784</name>
</gene>
<evidence type="ECO:0000313" key="3">
    <source>
        <dbReference type="Proteomes" id="UP000289841"/>
    </source>
</evidence>
<keyword evidence="3" id="KW-1185">Reference proteome</keyword>
<keyword evidence="2" id="KW-0560">Oxidoreductase</keyword>
<name>A0A449BD80_HAPAX</name>
<evidence type="ECO:0000259" key="1">
    <source>
        <dbReference type="PROSITE" id="PS51819"/>
    </source>
</evidence>
<dbReference type="AlphaFoldDB" id="A0A449BD80"/>